<feature type="domain" description="Gem-associated protein 5 second beta-propeller" evidence="7">
    <location>
        <begin position="388"/>
        <end position="665"/>
    </location>
</feature>
<dbReference type="PRINTS" id="PR00320">
    <property type="entry name" value="GPROTEINBRPT"/>
</dbReference>
<gene>
    <name evidence="9" type="ORF">MDA_GLEAN10025710</name>
</gene>
<feature type="compositionally biased region" description="Basic and acidic residues" evidence="4">
    <location>
        <begin position="1496"/>
        <end position="1505"/>
    </location>
</feature>
<accession>L5LPH2</accession>
<keyword evidence="10" id="KW-1185">Reference proteome</keyword>
<dbReference type="PROSITE" id="PS00678">
    <property type="entry name" value="WD_REPEATS_1"/>
    <property type="match status" value="1"/>
</dbReference>
<feature type="compositionally biased region" description="Basic residues" evidence="4">
    <location>
        <begin position="828"/>
        <end position="837"/>
    </location>
</feature>
<evidence type="ECO:0000256" key="2">
    <source>
        <dbReference type="ARBA" id="ARBA00022737"/>
    </source>
</evidence>
<dbReference type="SUPFAM" id="SSF50998">
    <property type="entry name" value="Quinoprotein alcohol dehydrogenase-like"/>
    <property type="match status" value="1"/>
</dbReference>
<dbReference type="EMBL" id="KB109247">
    <property type="protein sequence ID" value="ELK28344.1"/>
    <property type="molecule type" value="Genomic_DNA"/>
</dbReference>
<evidence type="ECO:0000313" key="10">
    <source>
        <dbReference type="Proteomes" id="UP000010556"/>
    </source>
</evidence>
<dbReference type="InterPro" id="IPR020472">
    <property type="entry name" value="WD40_PAC1"/>
</dbReference>
<protein>
    <submittedName>
        <fullName evidence="9">Gem-associated protein 5</fullName>
    </submittedName>
</protein>
<dbReference type="SMART" id="SM00320">
    <property type="entry name" value="WD40"/>
    <property type="match status" value="13"/>
</dbReference>
<dbReference type="InterPro" id="IPR056424">
    <property type="entry name" value="Beta-prop_GEMI5_2nd"/>
</dbReference>
<dbReference type="Pfam" id="PF23774">
    <property type="entry name" value="TPR_GEMI5"/>
    <property type="match status" value="1"/>
</dbReference>
<dbReference type="Pfam" id="PF23777">
    <property type="entry name" value="GEMI5_RBS"/>
    <property type="match status" value="1"/>
</dbReference>
<dbReference type="Gene3D" id="2.130.10.10">
    <property type="entry name" value="YVTN repeat-like/Quinoprotein amine dehydrogenase"/>
    <property type="match status" value="2"/>
</dbReference>
<keyword evidence="2" id="KW-0677">Repeat</keyword>
<sequence length="1602" mass="178483">MGQEPRTLPPSPNWYCARCSDAVPGGLFGFAARTSVFLVRVGPGAGAIPGTPPFRVTGELVGHTERVSGFTFSHHPGQYNLCATSSDDGTVKIWDVETKAVVAEHALHQHTISALHWSPRVKDLIVSGDEKGVVFCYWLNRNDSQHLFVEPRTIFCLTCSPHHEDLVAIGYKDGIVVIIDISKKGEVIHRLRGHDDEIHSIAWCPLPGEDCLPINQEENSEEPELPNGKVIAQTPVTKGCYLATGSKDQTIRIWSCSRGRGVMTLKLPFLKRRGGVDPTVKERLWLTLHWPRDQPTQLVSSCFGGELLLWDLTQSWRRKYTLFSASAEGQNHSRIVFNLCPLQTEDDKQLLLSTSMDRDVKCWDMASLECCWTLPSLGGFAYSLAFSPVDTGCLAIGVGDGMIRVWNTISIKNNYDVKNFWQGVKSKVTALCWHPTKEGCLAFGTDDGKVGLYDTYSNKPPQISSTYHKKTVYSLAWGPPIPSLSLGGEGDRPSLTLYSCGGEGLVLQHNPWKLNGEAFDINKLIRDTNSIKYKLPVHTEISWKADGKIMALGNEDGSIEIFQVPNLKLICTIQQHHKLVNTISWHHEHSSQPELSYLMASGSNNAIIYVHNLKAVIESNPESPVTITEPYRTLSGHTAKITSLAWSPHHDGRLVSASYDGTAQLLSRCSHKLMAPAPLPSADGSSRCERGRCRQQVRAVAAAPIAPQEQRKVEKPSGAIGASSRHSYPLTILSNRDQRHAPAAGCKRRAGYQCVWDALQEEPLCNFRGHRGRLLCVAWSPLDPDCIYSGADDFCVYKWLASMQEHSRPPQGKKSIELEKKRLSQPKPKPKKKKKLTSRVSVKQELYDGNEEESIRESAGPAENGSVSEQEGEEEAREPELPCGVASVVSREPVICPPLSLGLEKPKVIVNNKVTLLKKEPPKDKPEALVIKKRKARSMLPLSTSLDHRSKEELHQDCLVLATAKHFKAELNEDVSADLEERFHLGLFTDRATLYRMMEVEGKGHLENGHPELYHQLMLWKGDLKGVLQTAADRGELTDNLVAMAPVAGYHVWLWAVEAFAKQLCFQEQYVKAASHLLSIHKVYEAVELLKSHHFYREAIAVAKARLRPEDPILKDLYLSWGAILEKDGHYAVAAKCYLGAASAYDAAKVLAKKGDAASLKTAAELASIVGENELSATLALRCAQELLLARNWVGAQEALQLHESLKGQRLVFCLHELLSKHWEERQLSEGESASSSYNTWSTGSAGPLPERVTAVWKSAFGLDTPEQYQAALQQLQTIKYPSATNNTPFKQLLLHICHDLTLAVLSQQVAAWDKAVEALLRAVVRSYDSGNFTVMQEVHSAFLPEGCDHLRDKLGDHQSPATPAFKSLEAFFIYGRLYEFWWSLSRPCPESSVWVKAAHRRTTSVEQSQQLDDAGSEETDTQAPQPEPSKPPELDMRLTEESKRMLNTCKELFSEKHASFQNSQRTVAEVQETLAEMIRRHQKSQFCRPTANGPDKNDPEHEAEQPLPSPQSLGKEEKNEPLSLPELTKRLTEANERIAKFPESVKTWPFPDVLECCLVLLHIGSQCPGSVTQEMQQQAQELLQKYGSTKVYQRHCQTFCT</sequence>
<dbReference type="GO" id="GO:0003730">
    <property type="term" value="F:mRNA 3'-UTR binding"/>
    <property type="evidence" value="ECO:0007669"/>
    <property type="project" value="TreeGrafter"/>
</dbReference>
<dbReference type="PROSITE" id="PS50082">
    <property type="entry name" value="WD_REPEATS_2"/>
    <property type="match status" value="3"/>
</dbReference>
<evidence type="ECO:0000259" key="8">
    <source>
        <dbReference type="Pfam" id="PF23777"/>
    </source>
</evidence>
<feature type="repeat" description="WD" evidence="3">
    <location>
        <begin position="60"/>
        <end position="104"/>
    </location>
</feature>
<feature type="repeat" description="WD" evidence="3">
    <location>
        <begin position="241"/>
        <end position="264"/>
    </location>
</feature>
<evidence type="ECO:0000259" key="6">
    <source>
        <dbReference type="Pfam" id="PF23774"/>
    </source>
</evidence>
<dbReference type="SUPFAM" id="SSF50978">
    <property type="entry name" value="WD40 repeat-like"/>
    <property type="match status" value="1"/>
</dbReference>
<evidence type="ECO:0000256" key="1">
    <source>
        <dbReference type="ARBA" id="ARBA00022574"/>
    </source>
</evidence>
<evidence type="ECO:0000256" key="3">
    <source>
        <dbReference type="PROSITE-ProRule" id="PRU00221"/>
    </source>
</evidence>
<keyword evidence="1 3" id="KW-0853">WD repeat</keyword>
<dbReference type="InterPro" id="IPR056420">
    <property type="entry name" value="GEMI5_RBS"/>
</dbReference>
<dbReference type="eggNOG" id="ENOG502QPYZ">
    <property type="taxonomic scope" value="Eukaryota"/>
</dbReference>
<dbReference type="InterPro" id="IPR011047">
    <property type="entry name" value="Quinoprotein_ADH-like_sf"/>
</dbReference>
<dbReference type="Proteomes" id="UP000010556">
    <property type="component" value="Unassembled WGS sequence"/>
</dbReference>
<dbReference type="GO" id="GO:0005634">
    <property type="term" value="C:nucleus"/>
    <property type="evidence" value="ECO:0007669"/>
    <property type="project" value="TreeGrafter"/>
</dbReference>
<feature type="domain" description="Gem-associated protein 5 RBS" evidence="8">
    <location>
        <begin position="1251"/>
        <end position="1588"/>
    </location>
</feature>
<evidence type="ECO:0000313" key="9">
    <source>
        <dbReference type="EMBL" id="ELK28344.1"/>
    </source>
</evidence>
<feature type="region of interest" description="Disordered" evidence="4">
    <location>
        <begin position="1405"/>
        <end position="1436"/>
    </location>
</feature>
<dbReference type="InterPro" id="IPR056421">
    <property type="entry name" value="TPR_GEMI5"/>
</dbReference>
<dbReference type="PANTHER" id="PTHR46362:SF1">
    <property type="entry name" value="GEM-ASSOCIATED PROTEIN 5"/>
    <property type="match status" value="1"/>
</dbReference>
<evidence type="ECO:0000256" key="4">
    <source>
        <dbReference type="SAM" id="MobiDB-lite"/>
    </source>
</evidence>
<dbReference type="InterPro" id="IPR036322">
    <property type="entry name" value="WD40_repeat_dom_sf"/>
</dbReference>
<dbReference type="PROSITE" id="PS50294">
    <property type="entry name" value="WD_REPEATS_REGION"/>
    <property type="match status" value="1"/>
</dbReference>
<name>L5LPH2_MYODS</name>
<feature type="repeat" description="WD" evidence="3">
    <location>
        <begin position="634"/>
        <end position="665"/>
    </location>
</feature>
<dbReference type="Pfam" id="PF23775">
    <property type="entry name" value="Beta-prop_RIG_2nd"/>
    <property type="match status" value="1"/>
</dbReference>
<evidence type="ECO:0000259" key="7">
    <source>
        <dbReference type="Pfam" id="PF23775"/>
    </source>
</evidence>
<dbReference type="GO" id="GO:0000387">
    <property type="term" value="P:spliceosomal snRNP assembly"/>
    <property type="evidence" value="ECO:0007669"/>
    <property type="project" value="TreeGrafter"/>
</dbReference>
<dbReference type="PANTHER" id="PTHR46362">
    <property type="entry name" value="GEM-ASSOCIATED PROTEIN 5"/>
    <property type="match status" value="1"/>
</dbReference>
<feature type="domain" description="Gem-associated protein 5 TPR" evidence="6">
    <location>
        <begin position="985"/>
        <end position="1193"/>
    </location>
</feature>
<feature type="region of interest" description="Disordered" evidence="4">
    <location>
        <begin position="806"/>
        <end position="879"/>
    </location>
</feature>
<dbReference type="Pfam" id="PF00400">
    <property type="entry name" value="WD40"/>
    <property type="match status" value="2"/>
</dbReference>
<dbReference type="InterPro" id="IPR001680">
    <property type="entry name" value="WD40_rpt"/>
</dbReference>
<dbReference type="Pfam" id="PF23770">
    <property type="entry name" value="Beta-prop_RIG_1st"/>
    <property type="match status" value="1"/>
</dbReference>
<organism evidence="9 10">
    <name type="scientific">Myotis davidii</name>
    <name type="common">David's myotis</name>
    <dbReference type="NCBI Taxonomy" id="225400"/>
    <lineage>
        <taxon>Eukaryota</taxon>
        <taxon>Metazoa</taxon>
        <taxon>Chordata</taxon>
        <taxon>Craniata</taxon>
        <taxon>Vertebrata</taxon>
        <taxon>Euteleostomi</taxon>
        <taxon>Mammalia</taxon>
        <taxon>Eutheria</taxon>
        <taxon>Laurasiatheria</taxon>
        <taxon>Chiroptera</taxon>
        <taxon>Yangochiroptera</taxon>
        <taxon>Vespertilionidae</taxon>
        <taxon>Myotis</taxon>
    </lineage>
</organism>
<proteinExistence type="predicted"/>
<feature type="domain" description="Gem-associated protein 5 first beta-propeller" evidence="5">
    <location>
        <begin position="80"/>
        <end position="214"/>
    </location>
</feature>
<dbReference type="InterPro" id="IPR019775">
    <property type="entry name" value="WD40_repeat_CS"/>
</dbReference>
<dbReference type="GO" id="GO:0032797">
    <property type="term" value="C:SMN complex"/>
    <property type="evidence" value="ECO:0007669"/>
    <property type="project" value="TreeGrafter"/>
</dbReference>
<dbReference type="InterPro" id="IPR056432">
    <property type="entry name" value="Beta-prop_GEMI5_1st"/>
</dbReference>
<dbReference type="InterPro" id="IPR052640">
    <property type="entry name" value="Gemin-5"/>
</dbReference>
<dbReference type="FunFam" id="2.130.10.10:FF:000221">
    <property type="entry name" value="gem-associated protein 5 isoform X1"/>
    <property type="match status" value="1"/>
</dbReference>
<feature type="region of interest" description="Disordered" evidence="4">
    <location>
        <begin position="1482"/>
        <end position="1527"/>
    </location>
</feature>
<dbReference type="InterPro" id="IPR015943">
    <property type="entry name" value="WD40/YVTN_repeat-like_dom_sf"/>
</dbReference>
<evidence type="ECO:0000259" key="5">
    <source>
        <dbReference type="Pfam" id="PF23770"/>
    </source>
</evidence>
<reference evidence="10" key="1">
    <citation type="journal article" date="2013" name="Science">
        <title>Comparative analysis of bat genomes provides insight into the evolution of flight and immunity.</title>
        <authorList>
            <person name="Zhang G."/>
            <person name="Cowled C."/>
            <person name="Shi Z."/>
            <person name="Huang Z."/>
            <person name="Bishop-Lilly K.A."/>
            <person name="Fang X."/>
            <person name="Wynne J.W."/>
            <person name="Xiong Z."/>
            <person name="Baker M.L."/>
            <person name="Zhao W."/>
            <person name="Tachedjian M."/>
            <person name="Zhu Y."/>
            <person name="Zhou P."/>
            <person name="Jiang X."/>
            <person name="Ng J."/>
            <person name="Yang L."/>
            <person name="Wu L."/>
            <person name="Xiao J."/>
            <person name="Feng Y."/>
            <person name="Chen Y."/>
            <person name="Sun X."/>
            <person name="Zhang Y."/>
            <person name="Marsh G.A."/>
            <person name="Crameri G."/>
            <person name="Broder C.C."/>
            <person name="Frey K.G."/>
            <person name="Wang L.F."/>
            <person name="Wang J."/>
        </authorList>
    </citation>
    <scope>NUCLEOTIDE SEQUENCE [LARGE SCALE GENOMIC DNA]</scope>
</reference>